<dbReference type="AlphaFoldDB" id="A0A161TEX3"/>
<dbReference type="SUPFAM" id="SSF55729">
    <property type="entry name" value="Acyl-CoA N-acyltransferases (Nat)"/>
    <property type="match status" value="1"/>
</dbReference>
<name>A0A161TEX3_BACCE</name>
<dbReference type="EMBL" id="LJKA01000010">
    <property type="protein sequence ID" value="KZD40253.1"/>
    <property type="molecule type" value="Genomic_DNA"/>
</dbReference>
<dbReference type="Proteomes" id="UP000076501">
    <property type="component" value="Unassembled WGS sequence"/>
</dbReference>
<reference evidence="5 6" key="1">
    <citation type="submission" date="2015-09" db="EMBL/GenBank/DDBJ databases">
        <title>Bacillus cereus food isolates.</title>
        <authorList>
            <person name="Boekhorst J."/>
        </authorList>
    </citation>
    <scope>NUCLEOTIDE SEQUENCE [LARGE SCALE GENOMIC DNA]</scope>
    <source>
        <strain evidence="5 6">B4082</strain>
    </source>
</reference>
<dbReference type="InterPro" id="IPR000182">
    <property type="entry name" value="GNAT_dom"/>
</dbReference>
<keyword evidence="2" id="KW-0012">Acyltransferase</keyword>
<proteinExistence type="inferred from homology"/>
<feature type="domain" description="N-acetyltransferase" evidence="4">
    <location>
        <begin position="10"/>
        <end position="176"/>
    </location>
</feature>
<organism evidence="5 6">
    <name type="scientific">Bacillus cereus</name>
    <dbReference type="NCBI Taxonomy" id="1396"/>
    <lineage>
        <taxon>Bacteria</taxon>
        <taxon>Bacillati</taxon>
        <taxon>Bacillota</taxon>
        <taxon>Bacilli</taxon>
        <taxon>Bacillales</taxon>
        <taxon>Bacillaceae</taxon>
        <taxon>Bacillus</taxon>
        <taxon>Bacillus cereus group</taxon>
    </lineage>
</organism>
<dbReference type="PROSITE" id="PS51186">
    <property type="entry name" value="GNAT"/>
    <property type="match status" value="1"/>
</dbReference>
<dbReference type="PANTHER" id="PTHR43792">
    <property type="entry name" value="GNAT FAMILY, PUTATIVE (AFU_ORTHOLOGUE AFUA_3G00765)-RELATED-RELATED"/>
    <property type="match status" value="1"/>
</dbReference>
<dbReference type="GO" id="GO:0016747">
    <property type="term" value="F:acyltransferase activity, transferring groups other than amino-acyl groups"/>
    <property type="evidence" value="ECO:0007669"/>
    <property type="project" value="InterPro"/>
</dbReference>
<comment type="similarity">
    <text evidence="3">Belongs to the acetyltransferase family. RimJ subfamily.</text>
</comment>
<gene>
    <name evidence="5" type="ORF">B4082_0660</name>
</gene>
<dbReference type="InterPro" id="IPR016181">
    <property type="entry name" value="Acyl_CoA_acyltransferase"/>
</dbReference>
<evidence type="ECO:0000313" key="6">
    <source>
        <dbReference type="Proteomes" id="UP000076501"/>
    </source>
</evidence>
<evidence type="ECO:0000259" key="4">
    <source>
        <dbReference type="PROSITE" id="PS51186"/>
    </source>
</evidence>
<protein>
    <submittedName>
        <fullName evidence="5">Acetyltransferase GNAT family protein</fullName>
    </submittedName>
</protein>
<dbReference type="Gene3D" id="3.40.630.30">
    <property type="match status" value="1"/>
</dbReference>
<dbReference type="InterPro" id="IPR051531">
    <property type="entry name" value="N-acetyltransferase"/>
</dbReference>
<comment type="caution">
    <text evidence="5">The sequence shown here is derived from an EMBL/GenBank/DDBJ whole genome shotgun (WGS) entry which is preliminary data.</text>
</comment>
<dbReference type="Pfam" id="PF13302">
    <property type="entry name" value="Acetyltransf_3"/>
    <property type="match status" value="1"/>
</dbReference>
<dbReference type="PANTHER" id="PTHR43792:SF8">
    <property type="entry name" value="[RIBOSOMAL PROTEIN US5]-ALANINE N-ACETYLTRANSFERASE"/>
    <property type="match status" value="1"/>
</dbReference>
<dbReference type="RefSeq" id="WP_063221377.1">
    <property type="nucleotide sequence ID" value="NZ_LJKA01000010.1"/>
</dbReference>
<sequence length="183" mass="21513">MVHNIIHNRFKLREIEENDWKDIHIYASQPIVCQYQTWGPNSEMETKEFVNQVLLDARKVPRSRFSFAVVDVENKRVVGAGEITIRDFINREGEIGYNVNPNYWGMGLATEVAWLLIKFGFEELNLHRIFATCDPRNIGSKKVLERNEMTKEGRIRESILLKDGWRDSLLYSILEQEWKGLNQ</sequence>
<accession>A0A161TEX3</accession>
<dbReference type="CDD" id="cd04301">
    <property type="entry name" value="NAT_SF"/>
    <property type="match status" value="1"/>
</dbReference>
<evidence type="ECO:0000256" key="3">
    <source>
        <dbReference type="ARBA" id="ARBA00038502"/>
    </source>
</evidence>
<evidence type="ECO:0000256" key="2">
    <source>
        <dbReference type="ARBA" id="ARBA00023315"/>
    </source>
</evidence>
<dbReference type="PATRIC" id="fig|1396.539.peg.4926"/>
<evidence type="ECO:0000313" key="5">
    <source>
        <dbReference type="EMBL" id="KZD40253.1"/>
    </source>
</evidence>
<keyword evidence="1 5" id="KW-0808">Transferase</keyword>
<evidence type="ECO:0000256" key="1">
    <source>
        <dbReference type="ARBA" id="ARBA00022679"/>
    </source>
</evidence>